<accession>A0A381LFL3</accession>
<feature type="non-terminal residue" evidence="1">
    <location>
        <position position="330"/>
    </location>
</feature>
<evidence type="ECO:0000313" key="1">
    <source>
        <dbReference type="EMBL" id="SUZ12699.1"/>
    </source>
</evidence>
<dbReference type="CDD" id="cd21789">
    <property type="entry name" value="Rad21_Rec8_M_SpRec8p-like"/>
    <property type="match status" value="1"/>
</dbReference>
<name>A0A381LFL3_BLUGR</name>
<dbReference type="EMBL" id="UIGY01000202">
    <property type="protein sequence ID" value="SUZ12699.1"/>
    <property type="molecule type" value="Genomic_DNA"/>
</dbReference>
<reference evidence="1" key="1">
    <citation type="submission" date="2018-07" db="EMBL/GenBank/DDBJ databases">
        <authorList>
            <person name="Quirk P.G."/>
            <person name="Krulwich T.A."/>
        </authorList>
    </citation>
    <scope>NUCLEOTIDE SEQUENCE</scope>
    <source>
        <strain evidence="1">96224</strain>
    </source>
</reference>
<proteinExistence type="predicted"/>
<dbReference type="OrthoDB" id="5427633at2759"/>
<organism evidence="1">
    <name type="scientific">Blumeria graminis f. sp. tritici 96224</name>
    <dbReference type="NCBI Taxonomy" id="1268274"/>
    <lineage>
        <taxon>Eukaryota</taxon>
        <taxon>Fungi</taxon>
        <taxon>Dikarya</taxon>
        <taxon>Ascomycota</taxon>
        <taxon>Pezizomycotina</taxon>
        <taxon>Leotiomycetes</taxon>
        <taxon>Erysiphales</taxon>
        <taxon>Erysiphaceae</taxon>
        <taxon>Blumeria</taxon>
    </lineage>
</organism>
<protein>
    <submittedName>
        <fullName evidence="1">BgtA-20544</fullName>
    </submittedName>
</protein>
<gene>
    <name evidence="1" type="ORF">BGT96224V2_LOCUS5886</name>
</gene>
<sequence>MMSDYPENMLNQSLLKTRAKVQAESKRVAYYYVFGYGINSIGEARNSYSQKNPLDQFHGDDLSRVIRGQQAMTPAISKKRGRLGSDNIASAPAKRARNFDSEQGRTAFPADMAQNIPDESFQSHMDDGSLEFGRDAASALKDPPSSSVMPWNISASALSYQRSGNQRHASHLLAASPLIGRGSTFANDLNRLLPGQDELIGLPEYDTGSFLLPVKPLEYNHQVSDPRPREGVGLAKSGTTMEPGAHQREWLPDTLDEESSKFLAFVQSQFHFKQRVEFAALVSPTTSSAVVAAHAFYHVLNLANQQLVRVTQRDSAVGNINGAILITPCR</sequence>
<dbReference type="AlphaFoldDB" id="A0A381LFL3"/>